<dbReference type="AlphaFoldDB" id="L0EIK1"/>
<accession>L0EIK1</accession>
<keyword evidence="1" id="KW-0255">Endonuclease</keyword>
<dbReference type="eggNOG" id="ENOG502ZAR6">
    <property type="taxonomic scope" value="Bacteria"/>
</dbReference>
<dbReference type="KEGG" id="tco:Theco_3623"/>
<evidence type="ECO:0000313" key="2">
    <source>
        <dbReference type="Proteomes" id="UP000010795"/>
    </source>
</evidence>
<organism evidence="1 2">
    <name type="scientific">Thermobacillus composti (strain DSM 18247 / JCM 13945 / KWC4)</name>
    <dbReference type="NCBI Taxonomy" id="717605"/>
    <lineage>
        <taxon>Bacteria</taxon>
        <taxon>Bacillati</taxon>
        <taxon>Bacillota</taxon>
        <taxon>Bacilli</taxon>
        <taxon>Bacillales</taxon>
        <taxon>Paenibacillaceae</taxon>
        <taxon>Thermobacillus</taxon>
    </lineage>
</organism>
<reference evidence="2" key="1">
    <citation type="submission" date="2012-01" db="EMBL/GenBank/DDBJ databases">
        <title>Complete sequence of chromosome of Thermobacillus composti KWC4.</title>
        <authorList>
            <person name="Lucas S."/>
            <person name="Han J."/>
            <person name="Lapidus A."/>
            <person name="Cheng J.-F."/>
            <person name="Goodwin L."/>
            <person name="Pitluck S."/>
            <person name="Peters L."/>
            <person name="Ovchinnikova G."/>
            <person name="Teshima H."/>
            <person name="Detter J.C."/>
            <person name="Han C."/>
            <person name="Tapia R."/>
            <person name="Land M."/>
            <person name="Hauser L."/>
            <person name="Kyrpides N."/>
            <person name="Ivanova N."/>
            <person name="Pagani I."/>
            <person name="Anderson I."/>
            <person name="Woyke T."/>
        </authorList>
    </citation>
    <scope>NUCLEOTIDE SEQUENCE [LARGE SCALE GENOMIC DNA]</scope>
    <source>
        <strain evidence="2">DSM 18247 / JCM 13945 / KWC4</strain>
    </source>
</reference>
<gene>
    <name evidence="1" type="ordered locus">Theco_3623</name>
</gene>
<dbReference type="InterPro" id="IPR018573">
    <property type="entry name" value="Restrct_endonuc_II_AlwI"/>
</dbReference>
<dbReference type="REBASE" id="57924">
    <property type="entry name" value="TcoKWC4IIIP"/>
</dbReference>
<keyword evidence="2" id="KW-1185">Reference proteome</keyword>
<dbReference type="OrthoDB" id="1876647at2"/>
<dbReference type="HOGENOM" id="CLU_036391_0_0_9"/>
<dbReference type="Gene3D" id="3.40.91.30">
    <property type="match status" value="1"/>
</dbReference>
<dbReference type="Pfam" id="PF09491">
    <property type="entry name" value="RE_AlwI"/>
    <property type="match status" value="1"/>
</dbReference>
<name>L0EIK1_THECK</name>
<dbReference type="RefSeq" id="WP_015256369.1">
    <property type="nucleotide sequence ID" value="NC_019897.1"/>
</dbReference>
<keyword evidence="1" id="KW-0540">Nuclease</keyword>
<keyword evidence="1" id="KW-0378">Hydrolase</keyword>
<protein>
    <submittedName>
        <fullName evidence="1">AlwI restriction endonuclease</fullName>
    </submittedName>
</protein>
<dbReference type="EMBL" id="CP003255">
    <property type="protein sequence ID" value="AGA59647.1"/>
    <property type="molecule type" value="Genomic_DNA"/>
</dbReference>
<dbReference type="GO" id="GO:0004519">
    <property type="term" value="F:endonuclease activity"/>
    <property type="evidence" value="ECO:0007669"/>
    <property type="project" value="UniProtKB-KW"/>
</dbReference>
<sequence>MKERKVWFITRPERDPKFHRDALIALRDATKDFTIRWSGNRQAHLNYERELNARGIKRDHISNDGSGGRTWAAMLKTFSYVYTDEEGYLRLTKVGKKILDGEKVHENITKQILTLQIPNAYFLEAGFRPQFDPDFRIRPARFLIKLTNQKELDYYVTKEEITYFALTAKNDNELESVTKNILLFRNADQETKAKMKQEIAENFDHRERSDKGARDYELAHGDVAHTFMLICEYTGLVEYIRGEALRVEPSDSKRVAEIIEQYDYRYPFNTRYLISLQRMAENNGLDVDSYKASSYGSIKPATNKSKTANKIRRLLSNYPDLSELNYETLMRILLNEFPPKEAEKHANELMQFRHLALNDDFVESYLNEHDNHAFEDKTGEIFKAIGFDVVMRPKSLADVETEIEIVLKYGPSELGIIDAKNYRSNKFPLSAQLASHMASEYLPNYDGYDRRRVSFFGYVTVADWSGEKNLQKISSLAQRIIPDREIKGIILSAKVLIGFLDYCIENNLSKEERIRLFLNAIQNRGYATVSDLLRAAQGL</sequence>
<proteinExistence type="predicted"/>
<evidence type="ECO:0000313" key="1">
    <source>
        <dbReference type="EMBL" id="AGA59647.1"/>
    </source>
</evidence>
<dbReference type="Proteomes" id="UP000010795">
    <property type="component" value="Chromosome"/>
</dbReference>